<reference evidence="2" key="1">
    <citation type="submission" date="2023-11" db="EMBL/GenBank/DDBJ databases">
        <authorList>
            <person name="Alioto T."/>
            <person name="Alioto T."/>
            <person name="Gomez Garrido J."/>
        </authorList>
    </citation>
    <scope>NUCLEOTIDE SEQUENCE</scope>
</reference>
<feature type="region of interest" description="Disordered" evidence="1">
    <location>
        <begin position="379"/>
        <end position="398"/>
    </location>
</feature>
<evidence type="ECO:0000313" key="3">
    <source>
        <dbReference type="Proteomes" id="UP001296104"/>
    </source>
</evidence>
<feature type="compositionally biased region" description="Acidic residues" evidence="1">
    <location>
        <begin position="631"/>
        <end position="641"/>
    </location>
</feature>
<gene>
    <name evidence="2" type="ORF">LECACI_7A003622</name>
</gene>
<feature type="region of interest" description="Disordered" evidence="1">
    <location>
        <begin position="1"/>
        <end position="107"/>
    </location>
</feature>
<feature type="compositionally biased region" description="Acidic residues" evidence="1">
    <location>
        <begin position="761"/>
        <end position="783"/>
    </location>
</feature>
<sequence>MDRRDRSAPPPASGNYNIAPPPFATSSSPPITHNSPPQQMPPPAAQRPLPSQPSAATGVPHPQYTPLQYQHRYHPSQPGYAGHLPQTFGHDSMPYGQHFNHHPPGYAPPYAPHPSYGQPYGYGQYPGYCLPPPHFSSQYFTSTSHFMGMGTTTQPVPSAPQPGHRWNPPLAQTPQYRVPAYGVDNERVLHLYGRRLPPVSVSGDFVAILQLQKAIDSNGLMVQEGLPEANTHAVRVSALYHEQTGALPDIEHDANFRLHQLSPEELQQFGITEKEIDDRCPGVSQHAGSPPFKEPLVDRALTFLNTLGKYHHHGKLGGPRVWQVCVTTNSRGSHRFQHYKAAGTTAPTHTFHLFREIVGRGHDYTERWKGFVLGPGAPIPVRERVEYPPSTSRGHQRIQATEAEFQNAEEESEDDDSADHATPTPTTSTTASKTNSSMSPSLSTIKIQSPGLLLTRKLHHFDGISCPARDTRARFPAHLSDSALLTGLVHPEDICGTLLLDLAARNSNKRIANHVLALYQALPGTRNKAMNANGITKRITLALQARAAREGRGYECVKAAFDAERKRNGAFAKEEARLGVRDRIPSMLGVVKRRRERREKTGESEDEDDGTPVPVPGKRARKSRAAVKTESEDEMEEELRDLDEMQMKSQRSGQKKRKFLVKQEEDDDDDEEDDEEDGLEPATKKTRRTAVVETDVEAPRTLRSRKSRVSYCAAAAMADLDDDEEEEEEEVKAENFSEMGAEEDREAAAASKFLKAFEEGHDSDESEFEGSDDDDEGEDDDDD</sequence>
<dbReference type="Proteomes" id="UP001296104">
    <property type="component" value="Unassembled WGS sequence"/>
</dbReference>
<feature type="compositionally biased region" description="Low complexity" evidence="1">
    <location>
        <begin position="46"/>
        <end position="56"/>
    </location>
</feature>
<feature type="compositionally biased region" description="Low complexity" evidence="1">
    <location>
        <begin position="420"/>
        <end position="439"/>
    </location>
</feature>
<feature type="compositionally biased region" description="Acidic residues" evidence="1">
    <location>
        <begin position="719"/>
        <end position="731"/>
    </location>
</feature>
<feature type="compositionally biased region" description="Acidic residues" evidence="1">
    <location>
        <begin position="407"/>
        <end position="417"/>
    </location>
</feature>
<accession>A0AAI9EA04</accession>
<keyword evidence="3" id="KW-1185">Reference proteome</keyword>
<feature type="compositionally biased region" description="Low complexity" evidence="1">
    <location>
        <begin position="24"/>
        <end position="37"/>
    </location>
</feature>
<dbReference type="EMBL" id="CAVMBE010000018">
    <property type="protein sequence ID" value="CAK3972905.1"/>
    <property type="molecule type" value="Genomic_DNA"/>
</dbReference>
<feature type="region of interest" description="Disordered" evidence="1">
    <location>
        <begin position="591"/>
        <end position="783"/>
    </location>
</feature>
<proteinExistence type="predicted"/>
<evidence type="ECO:0000256" key="1">
    <source>
        <dbReference type="SAM" id="MobiDB-lite"/>
    </source>
</evidence>
<evidence type="ECO:0000313" key="2">
    <source>
        <dbReference type="EMBL" id="CAK3972905.1"/>
    </source>
</evidence>
<feature type="region of interest" description="Disordered" evidence="1">
    <location>
        <begin position="404"/>
        <end position="443"/>
    </location>
</feature>
<organism evidence="2 3">
    <name type="scientific">Lecanosticta acicola</name>
    <dbReference type="NCBI Taxonomy" id="111012"/>
    <lineage>
        <taxon>Eukaryota</taxon>
        <taxon>Fungi</taxon>
        <taxon>Dikarya</taxon>
        <taxon>Ascomycota</taxon>
        <taxon>Pezizomycotina</taxon>
        <taxon>Dothideomycetes</taxon>
        <taxon>Dothideomycetidae</taxon>
        <taxon>Mycosphaerellales</taxon>
        <taxon>Mycosphaerellaceae</taxon>
        <taxon>Lecanosticta</taxon>
    </lineage>
</organism>
<comment type="caution">
    <text evidence="2">The sequence shown here is derived from an EMBL/GenBank/DDBJ whole genome shotgun (WGS) entry which is preliminary data.</text>
</comment>
<dbReference type="AlphaFoldDB" id="A0AAI9EA04"/>
<name>A0AAI9EA04_9PEZI</name>
<protein>
    <submittedName>
        <fullName evidence="2">Uncharacterized protein</fullName>
    </submittedName>
</protein>
<feature type="compositionally biased region" description="Acidic residues" evidence="1">
    <location>
        <begin position="664"/>
        <end position="679"/>
    </location>
</feature>